<feature type="domain" description="RRM" evidence="3">
    <location>
        <begin position="15"/>
        <end position="87"/>
    </location>
</feature>
<organism evidence="4 5">
    <name type="scientific">Rotaria sordida</name>
    <dbReference type="NCBI Taxonomy" id="392033"/>
    <lineage>
        <taxon>Eukaryota</taxon>
        <taxon>Metazoa</taxon>
        <taxon>Spiralia</taxon>
        <taxon>Gnathifera</taxon>
        <taxon>Rotifera</taxon>
        <taxon>Eurotatoria</taxon>
        <taxon>Bdelloidea</taxon>
        <taxon>Philodinida</taxon>
        <taxon>Philodinidae</taxon>
        <taxon>Rotaria</taxon>
    </lineage>
</organism>
<dbReference type="InterPro" id="IPR035979">
    <property type="entry name" value="RBD_domain_sf"/>
</dbReference>
<reference evidence="4" key="1">
    <citation type="submission" date="2021-02" db="EMBL/GenBank/DDBJ databases">
        <authorList>
            <person name="Nowell W R."/>
        </authorList>
    </citation>
    <scope>NUCLEOTIDE SEQUENCE</scope>
</reference>
<dbReference type="GO" id="GO:0003723">
    <property type="term" value="F:RNA binding"/>
    <property type="evidence" value="ECO:0007669"/>
    <property type="project" value="UniProtKB-UniRule"/>
</dbReference>
<sequence length="233" mass="26002">ESEAEVDEDITAAVRILYARNLMMNTTEEQIKEILECFKPNSVERVTKLKDYAFVHFKERDDASHAMNLMNDRETDDPIAEVTLAKSVDKNQYFRFTRDVSPRTIAANSLFVLPTSAVGPRTTAFDFTSHLTAISYLIIPPTSLTTNPTPISTILASVINGTTVVSVTILQVSSPIRSIRDSLTQATQLVAVSNRKINEIISLWILQPLGKQEALAAIQKEHKDLEKKLSELL</sequence>
<name>A0A814SRB7_9BILA</name>
<dbReference type="AlphaFoldDB" id="A0A814SRB7"/>
<dbReference type="EMBL" id="CAJNOT010001138">
    <property type="protein sequence ID" value="CAF1151869.1"/>
    <property type="molecule type" value="Genomic_DNA"/>
</dbReference>
<proteinExistence type="predicted"/>
<keyword evidence="1 2" id="KW-0694">RNA-binding</keyword>
<dbReference type="InterPro" id="IPR012677">
    <property type="entry name" value="Nucleotide-bd_a/b_plait_sf"/>
</dbReference>
<accession>A0A814SRB7</accession>
<dbReference type="SMART" id="SM00360">
    <property type="entry name" value="RRM"/>
    <property type="match status" value="1"/>
</dbReference>
<dbReference type="PANTHER" id="PTHR21245">
    <property type="entry name" value="HETEROGENEOUS NUCLEAR RIBONUCLEOPROTEIN"/>
    <property type="match status" value="1"/>
</dbReference>
<gene>
    <name evidence="4" type="ORF">ZHD862_LOCUS20210</name>
</gene>
<dbReference type="InterPro" id="IPR000504">
    <property type="entry name" value="RRM_dom"/>
</dbReference>
<feature type="non-terminal residue" evidence="4">
    <location>
        <position position="1"/>
    </location>
</feature>
<dbReference type="Pfam" id="PF00076">
    <property type="entry name" value="RRM_1"/>
    <property type="match status" value="1"/>
</dbReference>
<protein>
    <recommendedName>
        <fullName evidence="3">RRM domain-containing protein</fullName>
    </recommendedName>
</protein>
<dbReference type="Gene3D" id="3.30.70.330">
    <property type="match status" value="1"/>
</dbReference>
<evidence type="ECO:0000313" key="5">
    <source>
        <dbReference type="Proteomes" id="UP000663864"/>
    </source>
</evidence>
<evidence type="ECO:0000259" key="3">
    <source>
        <dbReference type="PROSITE" id="PS50102"/>
    </source>
</evidence>
<comment type="caution">
    <text evidence="4">The sequence shown here is derived from an EMBL/GenBank/DDBJ whole genome shotgun (WGS) entry which is preliminary data.</text>
</comment>
<dbReference type="SUPFAM" id="SSF54928">
    <property type="entry name" value="RNA-binding domain, RBD"/>
    <property type="match status" value="1"/>
</dbReference>
<dbReference type="Proteomes" id="UP000663864">
    <property type="component" value="Unassembled WGS sequence"/>
</dbReference>
<evidence type="ECO:0000313" key="4">
    <source>
        <dbReference type="EMBL" id="CAF1151869.1"/>
    </source>
</evidence>
<evidence type="ECO:0000256" key="2">
    <source>
        <dbReference type="PROSITE-ProRule" id="PRU00176"/>
    </source>
</evidence>
<evidence type="ECO:0000256" key="1">
    <source>
        <dbReference type="ARBA" id="ARBA00022884"/>
    </source>
</evidence>
<dbReference type="PROSITE" id="PS50102">
    <property type="entry name" value="RRM"/>
    <property type="match status" value="1"/>
</dbReference>